<evidence type="ECO:0000313" key="8">
    <source>
        <dbReference type="EMBL" id="SDK78767.1"/>
    </source>
</evidence>
<organism evidence="8 9">
    <name type="scientific">Pseudomonas indica</name>
    <dbReference type="NCBI Taxonomy" id="137658"/>
    <lineage>
        <taxon>Bacteria</taxon>
        <taxon>Pseudomonadati</taxon>
        <taxon>Pseudomonadota</taxon>
        <taxon>Gammaproteobacteria</taxon>
        <taxon>Pseudomonadales</taxon>
        <taxon>Pseudomonadaceae</taxon>
        <taxon>Pseudomonas</taxon>
    </lineage>
</organism>
<proteinExistence type="predicted"/>
<evidence type="ECO:0008006" key="10">
    <source>
        <dbReference type="Google" id="ProtNLM"/>
    </source>
</evidence>
<evidence type="ECO:0000256" key="6">
    <source>
        <dbReference type="ARBA" id="ARBA00023136"/>
    </source>
</evidence>
<evidence type="ECO:0000256" key="7">
    <source>
        <dbReference type="SAM" id="Phobius"/>
    </source>
</evidence>
<protein>
    <recommendedName>
        <fullName evidence="10">Permease</fullName>
    </recommendedName>
</protein>
<name>A0A1G9ERE3_9PSED</name>
<keyword evidence="4 7" id="KW-0812">Transmembrane</keyword>
<feature type="transmembrane region" description="Helical" evidence="7">
    <location>
        <begin position="199"/>
        <end position="219"/>
    </location>
</feature>
<evidence type="ECO:0000256" key="2">
    <source>
        <dbReference type="ARBA" id="ARBA00022448"/>
    </source>
</evidence>
<dbReference type="InterPro" id="IPR004776">
    <property type="entry name" value="Mem_transp_PIN-like"/>
</dbReference>
<comment type="subcellular location">
    <subcellularLocation>
        <location evidence="1">Membrane</location>
        <topology evidence="1">Multi-pass membrane protein</topology>
    </subcellularLocation>
</comment>
<feature type="transmembrane region" description="Helical" evidence="7">
    <location>
        <begin position="33"/>
        <end position="53"/>
    </location>
</feature>
<keyword evidence="2" id="KW-0813">Transport</keyword>
<dbReference type="GO" id="GO:0016020">
    <property type="term" value="C:membrane"/>
    <property type="evidence" value="ECO:0007669"/>
    <property type="project" value="UniProtKB-SubCell"/>
</dbReference>
<feature type="transmembrane region" description="Helical" evidence="7">
    <location>
        <begin position="231"/>
        <end position="250"/>
    </location>
</feature>
<keyword evidence="6 7" id="KW-0472">Membrane</keyword>
<dbReference type="RefSeq" id="WP_084337761.1">
    <property type="nucleotide sequence ID" value="NZ_CBKZNZ010000150.1"/>
</dbReference>
<dbReference type="EMBL" id="FNFD01000010">
    <property type="protein sequence ID" value="SDK78767.1"/>
    <property type="molecule type" value="Genomic_DNA"/>
</dbReference>
<keyword evidence="5 7" id="KW-1133">Transmembrane helix</keyword>
<evidence type="ECO:0000256" key="5">
    <source>
        <dbReference type="ARBA" id="ARBA00022989"/>
    </source>
</evidence>
<dbReference type="Proteomes" id="UP000198706">
    <property type="component" value="Unassembled WGS sequence"/>
</dbReference>
<feature type="transmembrane region" description="Helical" evidence="7">
    <location>
        <begin position="288"/>
        <end position="308"/>
    </location>
</feature>
<feature type="transmembrane region" description="Helical" evidence="7">
    <location>
        <begin position="256"/>
        <end position="276"/>
    </location>
</feature>
<feature type="transmembrane region" description="Helical" evidence="7">
    <location>
        <begin position="96"/>
        <end position="119"/>
    </location>
</feature>
<feature type="transmembrane region" description="Helical" evidence="7">
    <location>
        <begin position="167"/>
        <end position="187"/>
    </location>
</feature>
<dbReference type="Pfam" id="PF03547">
    <property type="entry name" value="Mem_trans"/>
    <property type="match status" value="1"/>
</dbReference>
<gene>
    <name evidence="8" type="ORF">SAMN05216186_110157</name>
</gene>
<evidence type="ECO:0000313" key="9">
    <source>
        <dbReference type="Proteomes" id="UP000198706"/>
    </source>
</evidence>
<dbReference type="PANTHER" id="PTHR36838">
    <property type="entry name" value="AUXIN EFFLUX CARRIER FAMILY PROTEIN"/>
    <property type="match status" value="1"/>
</dbReference>
<dbReference type="GO" id="GO:0055085">
    <property type="term" value="P:transmembrane transport"/>
    <property type="evidence" value="ECO:0007669"/>
    <property type="project" value="InterPro"/>
</dbReference>
<evidence type="ECO:0000256" key="1">
    <source>
        <dbReference type="ARBA" id="ARBA00004141"/>
    </source>
</evidence>
<feature type="transmembrane region" description="Helical" evidence="7">
    <location>
        <begin position="6"/>
        <end position="26"/>
    </location>
</feature>
<evidence type="ECO:0000256" key="4">
    <source>
        <dbReference type="ARBA" id="ARBA00022692"/>
    </source>
</evidence>
<keyword evidence="3" id="KW-1003">Cell membrane</keyword>
<keyword evidence="9" id="KW-1185">Reference proteome</keyword>
<accession>A0A1G9ERE3</accession>
<sequence length="309" mass="32484">MLQILGITAPIFILIAIGFGSSRARLVSREQIAGMGTFVITFALPALVLKALIERPLGEVFNGTYLLAYGLASQAVFWLGFLYSRRIRKDSLSGSALNALGMSVSNSGFIGYPIVAMVVGPTGAVALALGMMVENLLMIPLALALAELGRQSGEGLRGALIGTFRRLLRHPIILAISLGLLLSLFEVRLPAMLGKVVEMLAMASAPVALFVIGGSLDGLRARGLLADVAQLGLGKLILHPLAVLLCFALLPAVDPALRTAAVLFACAPMMSIFPILGQRYGLEGRCAAALVVCTVLSFLTISVFVGLLR</sequence>
<reference evidence="8 9" key="1">
    <citation type="submission" date="2016-10" db="EMBL/GenBank/DDBJ databases">
        <authorList>
            <person name="de Groot N.N."/>
        </authorList>
    </citation>
    <scope>NUCLEOTIDE SEQUENCE [LARGE SCALE GENOMIC DNA]</scope>
    <source>
        <strain evidence="8 9">JCM 21544</strain>
    </source>
</reference>
<dbReference type="AlphaFoldDB" id="A0A1G9ERE3"/>
<evidence type="ECO:0000256" key="3">
    <source>
        <dbReference type="ARBA" id="ARBA00022475"/>
    </source>
</evidence>
<dbReference type="PANTHER" id="PTHR36838:SF3">
    <property type="entry name" value="TRANSPORTER AUXIN EFFLUX CARRIER EC FAMILY"/>
    <property type="match status" value="1"/>
</dbReference>
<feature type="transmembrane region" description="Helical" evidence="7">
    <location>
        <begin position="65"/>
        <end position="84"/>
    </location>
</feature>
<dbReference type="STRING" id="137658.SAMN05216186_110157"/>